<evidence type="ECO:0000313" key="1">
    <source>
        <dbReference type="EMBL" id="KAJ1900729.1"/>
    </source>
</evidence>
<sequence>MRRSADRAKADEEQKQEKKTISESHWRATYVDTVIPEERPKKRVVYESSYLKMPQVDDGSSSATNLGRRSFKAFNKQTDLVNAEYEAKVREQELDQEQKQMEVDDKAMAKALSGDKPKRTKPQQPAGSLREQNEQLKRKHE</sequence>
<keyword evidence="2" id="KW-1185">Reference proteome</keyword>
<gene>
    <name evidence="1" type="ORF">LPJ66_001274</name>
</gene>
<proteinExistence type="predicted"/>
<evidence type="ECO:0000313" key="2">
    <source>
        <dbReference type="Proteomes" id="UP001150581"/>
    </source>
</evidence>
<accession>A0ACC1ITN1</accession>
<protein>
    <submittedName>
        <fullName evidence="1">Uncharacterized protein</fullName>
    </submittedName>
</protein>
<organism evidence="1 2">
    <name type="scientific">Kickxella alabastrina</name>
    <dbReference type="NCBI Taxonomy" id="61397"/>
    <lineage>
        <taxon>Eukaryota</taxon>
        <taxon>Fungi</taxon>
        <taxon>Fungi incertae sedis</taxon>
        <taxon>Zoopagomycota</taxon>
        <taxon>Kickxellomycotina</taxon>
        <taxon>Kickxellomycetes</taxon>
        <taxon>Kickxellales</taxon>
        <taxon>Kickxellaceae</taxon>
        <taxon>Kickxella</taxon>
    </lineage>
</organism>
<comment type="caution">
    <text evidence="1">The sequence shown here is derived from an EMBL/GenBank/DDBJ whole genome shotgun (WGS) entry which is preliminary data.</text>
</comment>
<dbReference type="EMBL" id="JANBPG010000063">
    <property type="protein sequence ID" value="KAJ1900729.1"/>
    <property type="molecule type" value="Genomic_DNA"/>
</dbReference>
<dbReference type="Proteomes" id="UP001150581">
    <property type="component" value="Unassembled WGS sequence"/>
</dbReference>
<name>A0ACC1ITN1_9FUNG</name>
<reference evidence="1" key="1">
    <citation type="submission" date="2022-07" db="EMBL/GenBank/DDBJ databases">
        <title>Phylogenomic reconstructions and comparative analyses of Kickxellomycotina fungi.</title>
        <authorList>
            <person name="Reynolds N.K."/>
            <person name="Stajich J.E."/>
            <person name="Barry K."/>
            <person name="Grigoriev I.V."/>
            <person name="Crous P."/>
            <person name="Smith M.E."/>
        </authorList>
    </citation>
    <scope>NUCLEOTIDE SEQUENCE</scope>
    <source>
        <strain evidence="1">Benny 63K</strain>
    </source>
</reference>